<protein>
    <recommendedName>
        <fullName evidence="9">PXA domain-containing protein</fullName>
    </recommendedName>
</protein>
<feature type="region of interest" description="Disordered" evidence="3">
    <location>
        <begin position="609"/>
        <end position="649"/>
    </location>
</feature>
<dbReference type="SMART" id="SM00313">
    <property type="entry name" value="PXA"/>
    <property type="match status" value="1"/>
</dbReference>
<dbReference type="GeneID" id="5127630"/>
<feature type="domain" description="PX" evidence="5">
    <location>
        <begin position="735"/>
        <end position="857"/>
    </location>
</feature>
<dbReference type="OrthoDB" id="120967at2759"/>
<dbReference type="Pfam" id="PF02194">
    <property type="entry name" value="PXA"/>
    <property type="match status" value="1"/>
</dbReference>
<dbReference type="Pfam" id="PF08628">
    <property type="entry name" value="Nexin_C"/>
    <property type="match status" value="1"/>
</dbReference>
<dbReference type="Pfam" id="PF00787">
    <property type="entry name" value="PX"/>
    <property type="match status" value="1"/>
</dbReference>
<dbReference type="PROSITE" id="PS50195">
    <property type="entry name" value="PX"/>
    <property type="match status" value="1"/>
</dbReference>
<evidence type="ECO:0000256" key="3">
    <source>
        <dbReference type="SAM" id="MobiDB-lite"/>
    </source>
</evidence>
<dbReference type="PANTHER" id="PTHR22775">
    <property type="entry name" value="SORTING NEXIN"/>
    <property type="match status" value="1"/>
</dbReference>
<organism evidence="7 8">
    <name type="scientific">Meyerozyma guilliermondii (strain ATCC 6260 / CBS 566 / DSM 6381 / JCM 1539 / NBRC 10279 / NRRL Y-324)</name>
    <name type="common">Yeast</name>
    <name type="synonym">Candida guilliermondii</name>
    <dbReference type="NCBI Taxonomy" id="294746"/>
    <lineage>
        <taxon>Eukaryota</taxon>
        <taxon>Fungi</taxon>
        <taxon>Dikarya</taxon>
        <taxon>Ascomycota</taxon>
        <taxon>Saccharomycotina</taxon>
        <taxon>Pichiomycetes</taxon>
        <taxon>Debaryomycetaceae</taxon>
        <taxon>Meyerozyma</taxon>
    </lineage>
</organism>
<reference evidence="7 8" key="1">
    <citation type="journal article" date="2009" name="Nature">
        <title>Evolution of pathogenicity and sexual reproduction in eight Candida genomes.</title>
        <authorList>
            <person name="Butler G."/>
            <person name="Rasmussen M.D."/>
            <person name="Lin M.F."/>
            <person name="Santos M.A."/>
            <person name="Sakthikumar S."/>
            <person name="Munro C.A."/>
            <person name="Rheinbay E."/>
            <person name="Grabherr M."/>
            <person name="Forche A."/>
            <person name="Reedy J.L."/>
            <person name="Agrafioti I."/>
            <person name="Arnaud M.B."/>
            <person name="Bates S."/>
            <person name="Brown A.J."/>
            <person name="Brunke S."/>
            <person name="Costanzo M.C."/>
            <person name="Fitzpatrick D.A."/>
            <person name="de Groot P.W."/>
            <person name="Harris D."/>
            <person name="Hoyer L.L."/>
            <person name="Hube B."/>
            <person name="Klis F.M."/>
            <person name="Kodira C."/>
            <person name="Lennard N."/>
            <person name="Logue M.E."/>
            <person name="Martin R."/>
            <person name="Neiman A.M."/>
            <person name="Nikolaou E."/>
            <person name="Quail M.A."/>
            <person name="Quinn J."/>
            <person name="Santos M.C."/>
            <person name="Schmitzberger F.F."/>
            <person name="Sherlock G."/>
            <person name="Shah P."/>
            <person name="Silverstein K.A."/>
            <person name="Skrzypek M.S."/>
            <person name="Soll D."/>
            <person name="Staggs R."/>
            <person name="Stansfield I."/>
            <person name="Stumpf M.P."/>
            <person name="Sudbery P.E."/>
            <person name="Srikantha T."/>
            <person name="Zeng Q."/>
            <person name="Berman J."/>
            <person name="Berriman M."/>
            <person name="Heitman J."/>
            <person name="Gow N.A."/>
            <person name="Lorenz M.C."/>
            <person name="Birren B.W."/>
            <person name="Kellis M."/>
            <person name="Cuomo C.A."/>
        </authorList>
    </citation>
    <scope>NUCLEOTIDE SEQUENCE [LARGE SCALE GENOMIC DNA]</scope>
    <source>
        <strain evidence="8">ATCC 6260 / CBS 566 / DSM 6381 / JCM 1539 / NBRC 10279 / NRRL Y-324</strain>
    </source>
</reference>
<dbReference type="HOGENOM" id="CLU_002131_1_0_1"/>
<dbReference type="InterPro" id="IPR036305">
    <property type="entry name" value="RGS_sf"/>
</dbReference>
<dbReference type="EMBL" id="CH408156">
    <property type="protein sequence ID" value="EDK37335.2"/>
    <property type="molecule type" value="Genomic_DNA"/>
</dbReference>
<dbReference type="SUPFAM" id="SSF48097">
    <property type="entry name" value="Regulator of G-protein signaling, RGS"/>
    <property type="match status" value="1"/>
</dbReference>
<comment type="similarity">
    <text evidence="1">Belongs to the sorting nexin family.</text>
</comment>
<feature type="compositionally biased region" description="Acidic residues" evidence="3">
    <location>
        <begin position="627"/>
        <end position="640"/>
    </location>
</feature>
<feature type="transmembrane region" description="Helical" evidence="4">
    <location>
        <begin position="33"/>
        <end position="50"/>
    </location>
</feature>
<dbReference type="CDD" id="cd06876">
    <property type="entry name" value="PX_MDM1p"/>
    <property type="match status" value="1"/>
</dbReference>
<dbReference type="FunCoup" id="A5DDT2">
    <property type="interactions" value="38"/>
</dbReference>
<keyword evidence="4" id="KW-0812">Transmembrane</keyword>
<dbReference type="InterPro" id="IPR003114">
    <property type="entry name" value="Phox_assoc"/>
</dbReference>
<feature type="region of interest" description="Disordered" evidence="3">
    <location>
        <begin position="868"/>
        <end position="893"/>
    </location>
</feature>
<feature type="domain" description="PXA" evidence="6">
    <location>
        <begin position="115"/>
        <end position="309"/>
    </location>
</feature>
<name>A5DDT2_PICGU</name>
<keyword evidence="4" id="KW-1133">Transmembrane helix</keyword>
<proteinExistence type="inferred from homology"/>
<feature type="coiled-coil region" evidence="2">
    <location>
        <begin position="660"/>
        <end position="720"/>
    </location>
</feature>
<feature type="transmembrane region" description="Helical" evidence="4">
    <location>
        <begin position="56"/>
        <end position="80"/>
    </location>
</feature>
<dbReference type="InterPro" id="IPR036871">
    <property type="entry name" value="PX_dom_sf"/>
</dbReference>
<dbReference type="InterPro" id="IPR013937">
    <property type="entry name" value="Sorting_nexin_C"/>
</dbReference>
<keyword evidence="4" id="KW-0472">Membrane</keyword>
<evidence type="ECO:0000259" key="6">
    <source>
        <dbReference type="PROSITE" id="PS51207"/>
    </source>
</evidence>
<accession>A5DDT2</accession>
<keyword evidence="8" id="KW-1185">Reference proteome</keyword>
<sequence>MKTTKPPPPSAHLSSGSKYRTSQFVSPYIPWKYLFIGITFAVPLFLWTFLTSLKFLFIISTIVFVFSVLSLGTIVVFSASKPRYRARGRKFNFLSSPEYHQQFSDSHQIPQNDSNSPIGLLLDKLITLVVDQFIESWYESISPSKRFPLAIRNELHLVVRRFQARIASVDLSDVIVNRILDIIREHFTYFCQAENLVELKGISSRIAKDSKEYHLAVAQNYNRGKLHKGVNISVDDPRNSGLDLQKDHLRKKVAGLLPILLSQSEASSDLVVSLIREILACTVLSSVCEVVAESDFFNLLIVNFIGANLRRRDQVKKLRAALEEHTRGANKANIKQNPKRPLKSDMNGQTDKTLKSDLNDQNERTFNDLLENSTDFSQDYGVELDDILGSPRALQAFRSYLLEQGRKKLLDIWEQIESIKSPLEDHENADLSLSLEFSSTDDLTKAFEMLIGSTMVVDSEELELLSQYINQKQFSKARRILFQIQSTLFDLLAAEVNIFIHSTYFHFSMLSSDHNELETKEDEPMAALDMTDDIAEKTEVSPVVFHAVEDAFNEIMKSSKATNEDQFYSQKEGSASFTSLLESVEVGPNIPTVPSTLALKKGLFGDDKDSTYEDSSSAPTASRLFEDASDTSDSDSDMDPLSDRETELGDSKVLFAAPGNLKLSEEVVNLDKDIERLSQQIMILTPLLRKAELTHNVTELKILKKAKLGLEREIDSKELQKQQYMVQENENSLYGKSRVQIQSYISGSEKGKEYILYIVEVQRFLSDDPTVPSAGWVVARRFSQFHHLHVYLRKRYPPVEGLKFPKKAVSMLKFQQRQLVEMRKAALEEYLCQLLKLPDVCGDRVFRSFLSSENFSFSRRKKPSLLKSLSSTKGIRPPPKQASNKGAPVAGSAVSKSMQNELNQYDSPRAFVKPICDLLIAIFDLNSSKGWLRGRALVVILQQGFGTTIENMVRDQERSIRSESRVHDLIESVTNMLFPNGKFRDPPAVRTTQEKAFTRKEARALFKAWMDITCSRIFGGGSTNYAHSHLFAMLQNDYLNLHLLLVVFDEITDAIQAEESEH</sequence>
<dbReference type="PANTHER" id="PTHR22775:SF3">
    <property type="entry name" value="SORTING NEXIN-13"/>
    <property type="match status" value="1"/>
</dbReference>
<dbReference type="AlphaFoldDB" id="A5DDT2"/>
<evidence type="ECO:0000313" key="8">
    <source>
        <dbReference type="Proteomes" id="UP000001997"/>
    </source>
</evidence>
<dbReference type="PROSITE" id="PS51207">
    <property type="entry name" value="PXA"/>
    <property type="match status" value="1"/>
</dbReference>
<dbReference type="Proteomes" id="UP000001997">
    <property type="component" value="Unassembled WGS sequence"/>
</dbReference>
<dbReference type="SMART" id="SM00312">
    <property type="entry name" value="PX"/>
    <property type="match status" value="1"/>
</dbReference>
<evidence type="ECO:0000256" key="1">
    <source>
        <dbReference type="ARBA" id="ARBA00010883"/>
    </source>
</evidence>
<gene>
    <name evidence="7" type="ORF">PGUG_01433</name>
</gene>
<evidence type="ECO:0008006" key="9">
    <source>
        <dbReference type="Google" id="ProtNLM"/>
    </source>
</evidence>
<keyword evidence="2" id="KW-0175">Coiled coil</keyword>
<dbReference type="Gene3D" id="3.30.1520.10">
    <property type="entry name" value="Phox-like domain"/>
    <property type="match status" value="1"/>
</dbReference>
<evidence type="ECO:0000256" key="2">
    <source>
        <dbReference type="SAM" id="Coils"/>
    </source>
</evidence>
<dbReference type="eggNOG" id="KOG2101">
    <property type="taxonomic scope" value="Eukaryota"/>
</dbReference>
<dbReference type="RefSeq" id="XP_001485762.2">
    <property type="nucleotide sequence ID" value="XM_001485712.1"/>
</dbReference>
<dbReference type="InParanoid" id="A5DDT2"/>
<dbReference type="STRING" id="294746.A5DDT2"/>
<feature type="region of interest" description="Disordered" evidence="3">
    <location>
        <begin position="326"/>
        <end position="355"/>
    </location>
</feature>
<dbReference type="KEGG" id="pgu:PGUG_01433"/>
<dbReference type="InterPro" id="IPR001683">
    <property type="entry name" value="PX_dom"/>
</dbReference>
<evidence type="ECO:0000313" key="7">
    <source>
        <dbReference type="EMBL" id="EDK37335.2"/>
    </source>
</evidence>
<dbReference type="SUPFAM" id="SSF64268">
    <property type="entry name" value="PX domain"/>
    <property type="match status" value="1"/>
</dbReference>
<evidence type="ECO:0000259" key="5">
    <source>
        <dbReference type="PROSITE" id="PS50195"/>
    </source>
</evidence>
<dbReference type="GO" id="GO:0035091">
    <property type="term" value="F:phosphatidylinositol binding"/>
    <property type="evidence" value="ECO:0007669"/>
    <property type="project" value="InterPro"/>
</dbReference>
<dbReference type="VEuPathDB" id="FungiDB:PGUG_01433"/>
<dbReference type="OMA" id="AMYVVEV"/>
<evidence type="ECO:0000256" key="4">
    <source>
        <dbReference type="SAM" id="Phobius"/>
    </source>
</evidence>